<comment type="caution">
    <text evidence="1">The sequence shown here is derived from an EMBL/GenBank/DDBJ whole genome shotgun (WGS) entry which is preliminary data.</text>
</comment>
<dbReference type="InterPro" id="IPR029063">
    <property type="entry name" value="SAM-dependent_MTases_sf"/>
</dbReference>
<evidence type="ECO:0000313" key="2">
    <source>
        <dbReference type="Proteomes" id="UP000807371"/>
    </source>
</evidence>
<dbReference type="GO" id="GO:0032259">
    <property type="term" value="P:methylation"/>
    <property type="evidence" value="ECO:0007669"/>
    <property type="project" value="UniProtKB-KW"/>
</dbReference>
<sequence>MTDAMSPAGTAGYGEAAEALVEQYESVSFADVHREALHLFPTRPSTVVDIGAGSGRDAAALAALGHRVVAVEPTPELRRLGRRRHADREIEWLDDALPGLPALTVLRDRDPRFARGFDLVLLTAVWMHLDEAQRREAMGRLAALLAPAGQLLLTLRHGPVPAGRRMFDVSARETAELAGRHGMGVVHRSEREDLHGRAGVRWSRLGLRRGTGTG</sequence>
<dbReference type="Gene3D" id="3.40.50.150">
    <property type="entry name" value="Vaccinia Virus protein VP39"/>
    <property type="match status" value="1"/>
</dbReference>
<gene>
    <name evidence="1" type="ORF">IHE55_26130</name>
</gene>
<evidence type="ECO:0000313" key="1">
    <source>
        <dbReference type="EMBL" id="MBH5338068.1"/>
    </source>
</evidence>
<dbReference type="CDD" id="cd02440">
    <property type="entry name" value="AdoMet_MTases"/>
    <property type="match status" value="1"/>
</dbReference>
<dbReference type="Pfam" id="PF13489">
    <property type="entry name" value="Methyltransf_23"/>
    <property type="match status" value="1"/>
</dbReference>
<dbReference type="EMBL" id="JACYXC010000001">
    <property type="protein sequence ID" value="MBH5338068.1"/>
    <property type="molecule type" value="Genomic_DNA"/>
</dbReference>
<dbReference type="SUPFAM" id="SSF53335">
    <property type="entry name" value="S-adenosyl-L-methionine-dependent methyltransferases"/>
    <property type="match status" value="1"/>
</dbReference>
<dbReference type="GO" id="GO:0008168">
    <property type="term" value="F:methyltransferase activity"/>
    <property type="evidence" value="ECO:0007669"/>
    <property type="project" value="UniProtKB-KW"/>
</dbReference>
<keyword evidence="1" id="KW-0808">Transferase</keyword>
<reference evidence="1 2" key="1">
    <citation type="submission" date="2020-09" db="EMBL/GenBank/DDBJ databases">
        <title>Biosynthesis of the nuclear factor of activated T cells inhibitor NFAT-133 and its congeners in Streptomyces pactum.</title>
        <authorList>
            <person name="Zhou W."/>
            <person name="Posri P."/>
            <person name="Abugrain M.E."/>
            <person name="Weisberg A.J."/>
            <person name="Chang J.H."/>
            <person name="Mahmud T."/>
        </authorList>
    </citation>
    <scope>NUCLEOTIDE SEQUENCE [LARGE SCALE GENOMIC DNA]</scope>
    <source>
        <strain evidence="1 2">ATCC 27456</strain>
    </source>
</reference>
<dbReference type="Proteomes" id="UP000807371">
    <property type="component" value="Unassembled WGS sequence"/>
</dbReference>
<keyword evidence="2" id="KW-1185">Reference proteome</keyword>
<organism evidence="1 2">
    <name type="scientific">Streptomyces pactum</name>
    <dbReference type="NCBI Taxonomy" id="68249"/>
    <lineage>
        <taxon>Bacteria</taxon>
        <taxon>Bacillati</taxon>
        <taxon>Actinomycetota</taxon>
        <taxon>Actinomycetes</taxon>
        <taxon>Kitasatosporales</taxon>
        <taxon>Streptomycetaceae</taxon>
        <taxon>Streptomyces</taxon>
    </lineage>
</organism>
<dbReference type="RefSeq" id="WP_197991276.1">
    <property type="nucleotide sequence ID" value="NZ_JACYXC010000001.1"/>
</dbReference>
<proteinExistence type="predicted"/>
<protein>
    <submittedName>
        <fullName evidence="1">Class I SAM-dependent methyltransferase</fullName>
    </submittedName>
</protein>
<name>A0ABS0NS81_9ACTN</name>
<keyword evidence="1" id="KW-0489">Methyltransferase</keyword>
<accession>A0ABS0NS81</accession>